<keyword evidence="2" id="KW-1185">Reference proteome</keyword>
<dbReference type="PROSITE" id="PS51257">
    <property type="entry name" value="PROKAR_LIPOPROTEIN"/>
    <property type="match status" value="1"/>
</dbReference>
<name>A0A556N6L8_9FLAO</name>
<dbReference type="OrthoDB" id="1116284at2"/>
<evidence type="ECO:0000313" key="1">
    <source>
        <dbReference type="EMBL" id="TSJ47817.1"/>
    </source>
</evidence>
<accession>A0A556N6L8</accession>
<comment type="caution">
    <text evidence="1">The sequence shown here is derived from an EMBL/GenBank/DDBJ whole genome shotgun (WGS) entry which is preliminary data.</text>
</comment>
<sequence>MNKLLTTFTVSTGIVLMISSCGSEEEKKPEISKEVIDPNSSLNAKFDDKIFSIPSPMQMAMLLEESKSPYNEFLLNDLEKVGDYTSEYKKAMNLGVYGTDLGYVSIYKQNSIALKYLSTIEKLTSKLGLEGAFDKNFMSRFEKNSTNKDSMMVIVSDAFKKSDNFLKSNNRKSVSALILVGGWIESMYLACNINKEHANQKILDRIAEQTETLNTIIDLLSDYNKKGEWDELIKDMKDLKFYFDQITINYEFMPPITNAKKKTTTLRHKTVVTVDSSTLNFINQKIESIRGKVIE</sequence>
<protein>
    <recommendedName>
        <fullName evidence="3">Lipoprotein</fullName>
    </recommendedName>
</protein>
<dbReference type="Proteomes" id="UP000316008">
    <property type="component" value="Unassembled WGS sequence"/>
</dbReference>
<dbReference type="EMBL" id="VLPL01000001">
    <property type="protein sequence ID" value="TSJ47817.1"/>
    <property type="molecule type" value="Genomic_DNA"/>
</dbReference>
<dbReference type="RefSeq" id="WP_144331352.1">
    <property type="nucleotide sequence ID" value="NZ_VLPL01000001.1"/>
</dbReference>
<evidence type="ECO:0000313" key="2">
    <source>
        <dbReference type="Proteomes" id="UP000316008"/>
    </source>
</evidence>
<reference evidence="1 2" key="1">
    <citation type="submission" date="2019-07" db="EMBL/GenBank/DDBJ databases">
        <authorList>
            <person name="Huq M.A."/>
        </authorList>
    </citation>
    <scope>NUCLEOTIDE SEQUENCE [LARGE SCALE GENOMIC DNA]</scope>
    <source>
        <strain evidence="1 2">MAH-3</strain>
    </source>
</reference>
<evidence type="ECO:0008006" key="3">
    <source>
        <dbReference type="Google" id="ProtNLM"/>
    </source>
</evidence>
<organism evidence="1 2">
    <name type="scientific">Fluviicola chungangensis</name>
    <dbReference type="NCBI Taxonomy" id="2597671"/>
    <lineage>
        <taxon>Bacteria</taxon>
        <taxon>Pseudomonadati</taxon>
        <taxon>Bacteroidota</taxon>
        <taxon>Flavobacteriia</taxon>
        <taxon>Flavobacteriales</taxon>
        <taxon>Crocinitomicaceae</taxon>
        <taxon>Fluviicola</taxon>
    </lineage>
</organism>
<gene>
    <name evidence="1" type="ORF">FO442_01430</name>
</gene>
<proteinExistence type="predicted"/>
<dbReference type="AlphaFoldDB" id="A0A556N6L8"/>